<evidence type="ECO:0000313" key="2">
    <source>
        <dbReference type="Proteomes" id="UP000005056"/>
    </source>
</evidence>
<reference evidence="1 2" key="1">
    <citation type="submission" date="2010-09" db="EMBL/GenBank/DDBJ databases">
        <authorList>
            <person name="Weinstock G."/>
            <person name="Sodergren E."/>
            <person name="Clifton S."/>
            <person name="Fulton L."/>
            <person name="Fulton B."/>
            <person name="Courtney L."/>
            <person name="Fronick C."/>
            <person name="Harrison M."/>
            <person name="Strong C."/>
            <person name="Farmer C."/>
            <person name="Delahaunty K."/>
            <person name="Markovic C."/>
            <person name="Hall O."/>
            <person name="Minx P."/>
            <person name="Tomlinson C."/>
            <person name="Mitreva M."/>
            <person name="Hou S."/>
            <person name="Chen J."/>
            <person name="Wollam A."/>
            <person name="Pepin K.H."/>
            <person name="Johnson M."/>
            <person name="Bhonagiri V."/>
            <person name="Zhang X."/>
            <person name="Suruliraj S."/>
            <person name="Warren W."/>
            <person name="Chinwalla A."/>
            <person name="Mardis E.R."/>
            <person name="Wilson R.K."/>
        </authorList>
    </citation>
    <scope>NUCLEOTIDE SEQUENCE [LARGE SCALE GENOMIC DNA]</scope>
    <source>
        <strain evidence="1 2">MS 85-1</strain>
    </source>
</reference>
<dbReference type="AlphaFoldDB" id="A0AAN3MC89"/>
<name>A0AAN3MC89_ECOLX</name>
<organism evidence="1 2">
    <name type="scientific">Escherichia coli MS 85-1</name>
    <dbReference type="NCBI Taxonomy" id="679202"/>
    <lineage>
        <taxon>Bacteria</taxon>
        <taxon>Pseudomonadati</taxon>
        <taxon>Pseudomonadota</taxon>
        <taxon>Gammaproteobacteria</taxon>
        <taxon>Enterobacterales</taxon>
        <taxon>Enterobacteriaceae</taxon>
        <taxon>Escherichia</taxon>
    </lineage>
</organism>
<protein>
    <submittedName>
        <fullName evidence="1">Uncharacterized protein</fullName>
    </submittedName>
</protein>
<dbReference type="Proteomes" id="UP000005056">
    <property type="component" value="Unassembled WGS sequence"/>
</dbReference>
<gene>
    <name evidence="1" type="ORF">HMPREF9350_01729</name>
</gene>
<dbReference type="EMBL" id="ADWQ01000005">
    <property type="protein sequence ID" value="EFU36558.1"/>
    <property type="molecule type" value="Genomic_DNA"/>
</dbReference>
<proteinExistence type="predicted"/>
<accession>A0AAN3MC89</accession>
<comment type="caution">
    <text evidence="1">The sequence shown here is derived from an EMBL/GenBank/DDBJ whole genome shotgun (WGS) entry which is preliminary data.</text>
</comment>
<sequence>MVHRTHLKYVSLCYKNRRISCKTAMMILMTRLIRYRQSVIRFSLNKECSRSD</sequence>
<evidence type="ECO:0000313" key="1">
    <source>
        <dbReference type="EMBL" id="EFU36558.1"/>
    </source>
</evidence>